<name>A0A3M8DDK1_9BACL</name>
<dbReference type="PROSITE" id="PS50977">
    <property type="entry name" value="HTH_TETR_2"/>
    <property type="match status" value="1"/>
</dbReference>
<dbReference type="InterPro" id="IPR036271">
    <property type="entry name" value="Tet_transcr_reg_TetR-rel_C_sf"/>
</dbReference>
<evidence type="ECO:0000256" key="1">
    <source>
        <dbReference type="ARBA" id="ARBA00023125"/>
    </source>
</evidence>
<dbReference type="GO" id="GO:0003700">
    <property type="term" value="F:DNA-binding transcription factor activity"/>
    <property type="evidence" value="ECO:0007669"/>
    <property type="project" value="TreeGrafter"/>
</dbReference>
<reference evidence="4 5" key="1">
    <citation type="submission" date="2018-10" db="EMBL/GenBank/DDBJ databases">
        <title>Phylogenomics of Brevibacillus.</title>
        <authorList>
            <person name="Dunlap C."/>
        </authorList>
    </citation>
    <scope>NUCLEOTIDE SEQUENCE [LARGE SCALE GENOMIC DNA]</scope>
    <source>
        <strain evidence="4 5">JCM 15085</strain>
    </source>
</reference>
<evidence type="ECO:0000256" key="2">
    <source>
        <dbReference type="PROSITE-ProRule" id="PRU00335"/>
    </source>
</evidence>
<dbReference type="RefSeq" id="WP_122912160.1">
    <property type="nucleotide sequence ID" value="NZ_RHHT01000003.1"/>
</dbReference>
<dbReference type="Proteomes" id="UP000281915">
    <property type="component" value="Unassembled WGS sequence"/>
</dbReference>
<dbReference type="Gene3D" id="1.10.10.60">
    <property type="entry name" value="Homeodomain-like"/>
    <property type="match status" value="1"/>
</dbReference>
<organism evidence="4 5">
    <name type="scientific">Brevibacillus panacihumi</name>
    <dbReference type="NCBI Taxonomy" id="497735"/>
    <lineage>
        <taxon>Bacteria</taxon>
        <taxon>Bacillati</taxon>
        <taxon>Bacillota</taxon>
        <taxon>Bacilli</taxon>
        <taxon>Bacillales</taxon>
        <taxon>Paenibacillaceae</taxon>
        <taxon>Brevibacillus</taxon>
    </lineage>
</organism>
<feature type="DNA-binding region" description="H-T-H motif" evidence="2">
    <location>
        <begin position="33"/>
        <end position="52"/>
    </location>
</feature>
<proteinExistence type="predicted"/>
<dbReference type="PRINTS" id="PR00455">
    <property type="entry name" value="HTHTETR"/>
</dbReference>
<dbReference type="InterPro" id="IPR009057">
    <property type="entry name" value="Homeodomain-like_sf"/>
</dbReference>
<keyword evidence="1 2" id="KW-0238">DNA-binding</keyword>
<feature type="domain" description="HTH tetR-type" evidence="3">
    <location>
        <begin position="10"/>
        <end position="70"/>
    </location>
</feature>
<dbReference type="Gene3D" id="1.10.357.10">
    <property type="entry name" value="Tetracycline Repressor, domain 2"/>
    <property type="match status" value="1"/>
</dbReference>
<dbReference type="PANTHER" id="PTHR30055">
    <property type="entry name" value="HTH-TYPE TRANSCRIPTIONAL REGULATOR RUTR"/>
    <property type="match status" value="1"/>
</dbReference>
<evidence type="ECO:0000313" key="5">
    <source>
        <dbReference type="Proteomes" id="UP000281915"/>
    </source>
</evidence>
<evidence type="ECO:0000313" key="4">
    <source>
        <dbReference type="EMBL" id="RNB85659.1"/>
    </source>
</evidence>
<protein>
    <submittedName>
        <fullName evidence="4">TetR/AcrR family transcriptional regulator</fullName>
    </submittedName>
</protein>
<accession>A0A3M8DDK1</accession>
<dbReference type="InterPro" id="IPR001647">
    <property type="entry name" value="HTH_TetR"/>
</dbReference>
<comment type="caution">
    <text evidence="4">The sequence shown here is derived from an EMBL/GenBank/DDBJ whole genome shotgun (WGS) entry which is preliminary data.</text>
</comment>
<dbReference type="Pfam" id="PF00440">
    <property type="entry name" value="TetR_N"/>
    <property type="match status" value="1"/>
</dbReference>
<gene>
    <name evidence="4" type="ORF">EDM58_03820</name>
</gene>
<dbReference type="InterPro" id="IPR050109">
    <property type="entry name" value="HTH-type_TetR-like_transc_reg"/>
</dbReference>
<dbReference type="SUPFAM" id="SSF46689">
    <property type="entry name" value="Homeodomain-like"/>
    <property type="match status" value="1"/>
</dbReference>
<dbReference type="GO" id="GO:0000976">
    <property type="term" value="F:transcription cis-regulatory region binding"/>
    <property type="evidence" value="ECO:0007669"/>
    <property type="project" value="TreeGrafter"/>
</dbReference>
<dbReference type="EMBL" id="RHHT01000003">
    <property type="protein sequence ID" value="RNB85659.1"/>
    <property type="molecule type" value="Genomic_DNA"/>
</dbReference>
<dbReference type="PANTHER" id="PTHR30055:SF226">
    <property type="entry name" value="HTH-TYPE TRANSCRIPTIONAL REGULATOR PKSA"/>
    <property type="match status" value="1"/>
</dbReference>
<sequence>MNRARTEKGEQSRKRLLEAAAEEFANNGYDRTRVSDIVKRAGLTQAAFYLYFPSKEAVYGELRDAFFTELRVLADAGRQVTPLPKEMTVPKIRENLLGLFRFFGASPRLTQVFLAAAQEGELLHRQMAKLVAENLRTNQNAGHVRPELSPEVASEAMVAVLYRLTERFLLTGEMTAEELADHATALLASGIVSP</sequence>
<evidence type="ECO:0000259" key="3">
    <source>
        <dbReference type="PROSITE" id="PS50977"/>
    </source>
</evidence>
<dbReference type="AlphaFoldDB" id="A0A3M8DDK1"/>
<dbReference type="SUPFAM" id="SSF48498">
    <property type="entry name" value="Tetracyclin repressor-like, C-terminal domain"/>
    <property type="match status" value="1"/>
</dbReference>